<dbReference type="OrthoDB" id="5959831at2"/>
<proteinExistence type="predicted"/>
<evidence type="ECO:0000313" key="3">
    <source>
        <dbReference type="Proteomes" id="UP000254258"/>
    </source>
</evidence>
<dbReference type="Proteomes" id="UP000254258">
    <property type="component" value="Unassembled WGS sequence"/>
</dbReference>
<protein>
    <submittedName>
        <fullName evidence="2">Uncharacterized protein</fullName>
    </submittedName>
</protein>
<keyword evidence="1" id="KW-0812">Transmembrane</keyword>
<evidence type="ECO:0000256" key="1">
    <source>
        <dbReference type="SAM" id="Phobius"/>
    </source>
</evidence>
<accession>A0A370WZN4</accession>
<dbReference type="SUPFAM" id="SSF103473">
    <property type="entry name" value="MFS general substrate transporter"/>
    <property type="match status" value="1"/>
</dbReference>
<dbReference type="RefSeq" id="WP_115495495.1">
    <property type="nucleotide sequence ID" value="NZ_QRBE01000005.1"/>
</dbReference>
<reference evidence="2 3" key="1">
    <citation type="submission" date="2018-07" db="EMBL/GenBank/DDBJ databases">
        <title>Dyella monticola sp. nov. and Dyella psychrodurans sp. nov. isolated from monsoon evergreen broad-leaved forest soil of Dinghu Mountain, China.</title>
        <authorList>
            <person name="Gao Z."/>
            <person name="Qiu L."/>
        </authorList>
    </citation>
    <scope>NUCLEOTIDE SEQUENCE [LARGE SCALE GENOMIC DNA]</scope>
    <source>
        <strain evidence="2 3">4G-K06</strain>
    </source>
</reference>
<keyword evidence="3" id="KW-1185">Reference proteome</keyword>
<comment type="caution">
    <text evidence="2">The sequence shown here is derived from an EMBL/GenBank/DDBJ whole genome shotgun (WGS) entry which is preliminary data.</text>
</comment>
<evidence type="ECO:0000313" key="2">
    <source>
        <dbReference type="EMBL" id="RDS81624.1"/>
    </source>
</evidence>
<organism evidence="2 3">
    <name type="scientific">Dyella monticola</name>
    <dbReference type="NCBI Taxonomy" id="1927958"/>
    <lineage>
        <taxon>Bacteria</taxon>
        <taxon>Pseudomonadati</taxon>
        <taxon>Pseudomonadota</taxon>
        <taxon>Gammaproteobacteria</taxon>
        <taxon>Lysobacterales</taxon>
        <taxon>Rhodanobacteraceae</taxon>
        <taxon>Dyella</taxon>
    </lineage>
</organism>
<dbReference type="InterPro" id="IPR036259">
    <property type="entry name" value="MFS_trans_sf"/>
</dbReference>
<dbReference type="EMBL" id="QRBE01000005">
    <property type="protein sequence ID" value="RDS81624.1"/>
    <property type="molecule type" value="Genomic_DNA"/>
</dbReference>
<name>A0A370WZN4_9GAMM</name>
<sequence>MRTHADKSDHRARLLALSLLWLLAGGALLASTLVPAHTQWLGWTPFFWLFVAPLAVALTLEPGLPKQLLSLCKPRRRSASQLIWN</sequence>
<keyword evidence="1" id="KW-0472">Membrane</keyword>
<keyword evidence="1" id="KW-1133">Transmembrane helix</keyword>
<gene>
    <name evidence="2" type="ORF">DWU98_10355</name>
</gene>
<dbReference type="AlphaFoldDB" id="A0A370WZN4"/>
<feature type="transmembrane region" description="Helical" evidence="1">
    <location>
        <begin position="40"/>
        <end position="60"/>
    </location>
</feature>